<feature type="active site" description="Acyl-thioester intermediate" evidence="6">
    <location>
        <position position="172"/>
    </location>
</feature>
<keyword evidence="4 6" id="KW-0012">Acyltransferase</keyword>
<comment type="miscellaneous">
    <text evidence="6">In the reaction, the free carboxyl group of octanoic acid is attached via an amide linkage to the epsilon-amino group of a specific lysine residue of lipoyl domains of lipoate-dependent enzymes.</text>
</comment>
<feature type="binding site" evidence="6">
    <location>
        <begin position="141"/>
        <end position="143"/>
    </location>
    <ligand>
        <name>substrate</name>
    </ligand>
</feature>
<comment type="function">
    <text evidence="5 6 7">Catalyzes the transfer of endogenously produced octanoic acid from octanoyl-acyl-carrier-protein onto the lipoyl domains of lipoate-dependent enzymes. Lipoyl-ACP can also act as a substrate although octanoyl-ACP is likely to be the physiological substrate.</text>
</comment>
<dbReference type="PANTHER" id="PTHR10993">
    <property type="entry name" value="OCTANOYLTRANSFERASE"/>
    <property type="match status" value="1"/>
</dbReference>
<dbReference type="NCBIfam" id="TIGR00214">
    <property type="entry name" value="lipB"/>
    <property type="match status" value="1"/>
</dbReference>
<comment type="subcellular location">
    <subcellularLocation>
        <location evidence="6">Cytoplasm</location>
    </subcellularLocation>
</comment>
<dbReference type="OrthoDB" id="9787061at2"/>
<dbReference type="GO" id="GO:0009249">
    <property type="term" value="P:protein lipoylation"/>
    <property type="evidence" value="ECO:0007669"/>
    <property type="project" value="InterPro"/>
</dbReference>
<dbReference type="GO" id="GO:0033819">
    <property type="term" value="F:lipoyl(octanoyl) transferase activity"/>
    <property type="evidence" value="ECO:0007669"/>
    <property type="project" value="UniProtKB-EC"/>
</dbReference>
<dbReference type="Proteomes" id="UP000066624">
    <property type="component" value="Chromosome"/>
</dbReference>
<comment type="similarity">
    <text evidence="6 7">Belongs to the LipB family.</text>
</comment>
<dbReference type="EC" id="2.3.1.181" evidence="6 7"/>
<dbReference type="PROSITE" id="PS51733">
    <property type="entry name" value="BPL_LPL_CATALYTIC"/>
    <property type="match status" value="1"/>
</dbReference>
<feature type="site" description="Lowers pKa of active site Cys" evidence="6">
    <location>
        <position position="138"/>
    </location>
</feature>
<dbReference type="FunFam" id="3.30.930.10:FF:000020">
    <property type="entry name" value="Octanoyltransferase"/>
    <property type="match status" value="1"/>
</dbReference>
<name>A0A0K0XSD5_9GAMM</name>
<keyword evidence="2 6" id="KW-0963">Cytoplasm</keyword>
<dbReference type="RefSeq" id="WP_049724317.1">
    <property type="nucleotide sequence ID" value="NZ_CP012154.1"/>
</dbReference>
<dbReference type="GO" id="GO:0005737">
    <property type="term" value="C:cytoplasm"/>
    <property type="evidence" value="ECO:0007669"/>
    <property type="project" value="UniProtKB-SubCell"/>
</dbReference>
<dbReference type="NCBIfam" id="NF010922">
    <property type="entry name" value="PRK14342.1"/>
    <property type="match status" value="1"/>
</dbReference>
<evidence type="ECO:0000313" key="9">
    <source>
        <dbReference type="Proteomes" id="UP000066624"/>
    </source>
</evidence>
<accession>A0A0K0XSD5</accession>
<evidence type="ECO:0000313" key="8">
    <source>
        <dbReference type="EMBL" id="AKS40624.1"/>
    </source>
</evidence>
<evidence type="ECO:0000256" key="5">
    <source>
        <dbReference type="ARBA" id="ARBA00024732"/>
    </source>
</evidence>
<dbReference type="HAMAP" id="MF_00013">
    <property type="entry name" value="LipB"/>
    <property type="match status" value="1"/>
</dbReference>
<sequence length="228" mass="24805">MNDVATRPLIYRRLGRQAYEPVWRAMQAFTDQRGPDTPDELWLVEHDPVFTQGLAGKAEHVLNPGGIPVVQTDRGGQVTYHGPGQVVLYPLLNLDRRGLGVRCLVDRLEQAVIDLLAERGLEAERRDGAPGVYLAGAKIASIGLKVRRGCTYHGLAFNVAMDLTPFSLINPCGYVGMAMTELAAHLDGVEFDRAADWLSTAICRLLGYHRVEESGNPPLGLAPAAALP</sequence>
<dbReference type="InterPro" id="IPR004143">
    <property type="entry name" value="BPL_LPL_catalytic"/>
</dbReference>
<dbReference type="EMBL" id="CP012154">
    <property type="protein sequence ID" value="AKS40624.1"/>
    <property type="molecule type" value="Genomic_DNA"/>
</dbReference>
<dbReference type="CDD" id="cd16444">
    <property type="entry name" value="LipB"/>
    <property type="match status" value="1"/>
</dbReference>
<dbReference type="SUPFAM" id="SSF55681">
    <property type="entry name" value="Class II aaRS and biotin synthetases"/>
    <property type="match status" value="1"/>
</dbReference>
<keyword evidence="3 6" id="KW-0808">Transferase</keyword>
<feature type="binding site" evidence="6">
    <location>
        <begin position="154"/>
        <end position="156"/>
    </location>
    <ligand>
        <name>substrate</name>
    </ligand>
</feature>
<organism evidence="8 9">
    <name type="scientific">Wenzhouxiangella marina</name>
    <dbReference type="NCBI Taxonomy" id="1579979"/>
    <lineage>
        <taxon>Bacteria</taxon>
        <taxon>Pseudomonadati</taxon>
        <taxon>Pseudomonadota</taxon>
        <taxon>Gammaproteobacteria</taxon>
        <taxon>Chromatiales</taxon>
        <taxon>Wenzhouxiangellaceae</taxon>
        <taxon>Wenzhouxiangella</taxon>
    </lineage>
</organism>
<comment type="catalytic activity">
    <reaction evidence="6 7">
        <text>octanoyl-[ACP] + L-lysyl-[protein] = N(6)-octanoyl-L-lysyl-[protein] + holo-[ACP] + H(+)</text>
        <dbReference type="Rhea" id="RHEA:17665"/>
        <dbReference type="Rhea" id="RHEA-COMP:9636"/>
        <dbReference type="Rhea" id="RHEA-COMP:9685"/>
        <dbReference type="Rhea" id="RHEA-COMP:9752"/>
        <dbReference type="Rhea" id="RHEA-COMP:9928"/>
        <dbReference type="ChEBI" id="CHEBI:15378"/>
        <dbReference type="ChEBI" id="CHEBI:29969"/>
        <dbReference type="ChEBI" id="CHEBI:64479"/>
        <dbReference type="ChEBI" id="CHEBI:78463"/>
        <dbReference type="ChEBI" id="CHEBI:78809"/>
        <dbReference type="EC" id="2.3.1.181"/>
    </reaction>
</comment>
<evidence type="ECO:0000256" key="2">
    <source>
        <dbReference type="ARBA" id="ARBA00022490"/>
    </source>
</evidence>
<dbReference type="InterPro" id="IPR045864">
    <property type="entry name" value="aa-tRNA-synth_II/BPL/LPL"/>
</dbReference>
<dbReference type="PIRSF" id="PIRSF016262">
    <property type="entry name" value="LPLase"/>
    <property type="match status" value="1"/>
</dbReference>
<dbReference type="InterPro" id="IPR000544">
    <property type="entry name" value="Octanoyltransferase"/>
</dbReference>
<gene>
    <name evidence="6" type="primary">lipB</name>
    <name evidence="8" type="ORF">WM2015_235</name>
</gene>
<dbReference type="AlphaFoldDB" id="A0A0K0XSD5"/>
<reference evidence="8 9" key="1">
    <citation type="submission" date="2015-07" db="EMBL/GenBank/DDBJ databases">
        <authorList>
            <person name="Noorani M."/>
        </authorList>
    </citation>
    <scope>NUCLEOTIDE SEQUENCE [LARGE SCALE GENOMIC DNA]</scope>
    <source>
        <strain evidence="8 9">KCTC 42284</strain>
    </source>
</reference>
<dbReference type="PATRIC" id="fig|1579979.3.peg.240"/>
<evidence type="ECO:0000256" key="3">
    <source>
        <dbReference type="ARBA" id="ARBA00022679"/>
    </source>
</evidence>
<evidence type="ECO:0000256" key="7">
    <source>
        <dbReference type="PIRNR" id="PIRNR016262"/>
    </source>
</evidence>
<dbReference type="InterPro" id="IPR020605">
    <property type="entry name" value="Octanoyltransferase_CS"/>
</dbReference>
<dbReference type="STRING" id="1579979.WM2015_235"/>
<dbReference type="UniPathway" id="UPA00538">
    <property type="reaction ID" value="UER00592"/>
</dbReference>
<dbReference type="KEGG" id="wma:WM2015_235"/>
<dbReference type="PROSITE" id="PS01313">
    <property type="entry name" value="LIPB"/>
    <property type="match status" value="1"/>
</dbReference>
<evidence type="ECO:0000256" key="1">
    <source>
        <dbReference type="ARBA" id="ARBA00004821"/>
    </source>
</evidence>
<keyword evidence="9" id="KW-1185">Reference proteome</keyword>
<comment type="pathway">
    <text evidence="1 6 7">Protein modification; protein lipoylation via endogenous pathway; protein N(6)-(lipoyl)lysine from octanoyl-[acyl-carrier-protein]: step 1/2.</text>
</comment>
<dbReference type="Pfam" id="PF21948">
    <property type="entry name" value="LplA-B_cat"/>
    <property type="match status" value="1"/>
</dbReference>
<proteinExistence type="inferred from homology"/>
<protein>
    <recommendedName>
        <fullName evidence="6 7">Octanoyltransferase</fullName>
        <ecNumber evidence="6 7">2.3.1.181</ecNumber>
    </recommendedName>
    <alternativeName>
        <fullName evidence="6">Lipoate-protein ligase B</fullName>
    </alternativeName>
    <alternativeName>
        <fullName evidence="6">Lipoyl/octanoyl transferase</fullName>
    </alternativeName>
    <alternativeName>
        <fullName evidence="6">Octanoyl-[acyl-carrier-protein]-protein N-octanoyltransferase</fullName>
    </alternativeName>
</protein>
<evidence type="ECO:0000256" key="6">
    <source>
        <dbReference type="HAMAP-Rule" id="MF_00013"/>
    </source>
</evidence>
<evidence type="ECO:0000256" key="4">
    <source>
        <dbReference type="ARBA" id="ARBA00023315"/>
    </source>
</evidence>
<dbReference type="Gene3D" id="3.30.930.10">
    <property type="entry name" value="Bira Bifunctional Protein, Domain 2"/>
    <property type="match status" value="1"/>
</dbReference>
<feature type="binding site" evidence="6">
    <location>
        <begin position="74"/>
        <end position="81"/>
    </location>
    <ligand>
        <name>substrate</name>
    </ligand>
</feature>
<dbReference type="PANTHER" id="PTHR10993:SF7">
    <property type="entry name" value="LIPOYLTRANSFERASE 2, MITOCHONDRIAL-RELATED"/>
    <property type="match status" value="1"/>
</dbReference>